<sequence>AAPRRPKTQRRCSPLEMAPPRRARNGAKPWQFAARNLHFRRPTPPSATPSNSELLQLANPVNLSCEIPVTSPR</sequence>
<reference evidence="3" key="1">
    <citation type="submission" date="2016-06" db="EMBL/GenBank/DDBJ databases">
        <title>Parallel loss of symbiosis genes in relatives of nitrogen-fixing non-legume Parasponia.</title>
        <authorList>
            <person name="Van Velzen R."/>
            <person name="Holmer R."/>
            <person name="Bu F."/>
            <person name="Rutten L."/>
            <person name="Van Zeijl A."/>
            <person name="Liu W."/>
            <person name="Santuari L."/>
            <person name="Cao Q."/>
            <person name="Sharma T."/>
            <person name="Shen D."/>
            <person name="Roswanjaya Y."/>
            <person name="Wardhani T."/>
            <person name="Kalhor M.S."/>
            <person name="Jansen J."/>
            <person name="Van den Hoogen J."/>
            <person name="Gungor B."/>
            <person name="Hartog M."/>
            <person name="Hontelez J."/>
            <person name="Verver J."/>
            <person name="Yang W.-C."/>
            <person name="Schijlen E."/>
            <person name="Repin R."/>
            <person name="Schilthuizen M."/>
            <person name="Schranz E."/>
            <person name="Heidstra R."/>
            <person name="Miyata K."/>
            <person name="Fedorova E."/>
            <person name="Kohlen W."/>
            <person name="Bisseling T."/>
            <person name="Smit S."/>
            <person name="Geurts R."/>
        </authorList>
    </citation>
    <scope>NUCLEOTIDE SEQUENCE [LARGE SCALE GENOMIC DNA]</scope>
    <source>
        <strain evidence="3">cv. WU1-14</strain>
    </source>
</reference>
<gene>
    <name evidence="2" type="ORF">PanWU01x14_119650</name>
</gene>
<protein>
    <submittedName>
        <fullName evidence="2">Uncharacterized protein</fullName>
    </submittedName>
</protein>
<evidence type="ECO:0000313" key="2">
    <source>
        <dbReference type="EMBL" id="PON65048.1"/>
    </source>
</evidence>
<dbReference type="AlphaFoldDB" id="A0A2P5CVL1"/>
<comment type="caution">
    <text evidence="2">The sequence shown here is derived from an EMBL/GenBank/DDBJ whole genome shotgun (WGS) entry which is preliminary data.</text>
</comment>
<name>A0A2P5CVL1_PARAD</name>
<evidence type="ECO:0000313" key="3">
    <source>
        <dbReference type="Proteomes" id="UP000237105"/>
    </source>
</evidence>
<accession>A0A2P5CVL1</accession>
<organism evidence="2 3">
    <name type="scientific">Parasponia andersonii</name>
    <name type="common">Sponia andersonii</name>
    <dbReference type="NCBI Taxonomy" id="3476"/>
    <lineage>
        <taxon>Eukaryota</taxon>
        <taxon>Viridiplantae</taxon>
        <taxon>Streptophyta</taxon>
        <taxon>Embryophyta</taxon>
        <taxon>Tracheophyta</taxon>
        <taxon>Spermatophyta</taxon>
        <taxon>Magnoliopsida</taxon>
        <taxon>eudicotyledons</taxon>
        <taxon>Gunneridae</taxon>
        <taxon>Pentapetalae</taxon>
        <taxon>rosids</taxon>
        <taxon>fabids</taxon>
        <taxon>Rosales</taxon>
        <taxon>Cannabaceae</taxon>
        <taxon>Parasponia</taxon>
    </lineage>
</organism>
<proteinExistence type="predicted"/>
<feature type="compositionally biased region" description="Basic residues" evidence="1">
    <location>
        <begin position="1"/>
        <end position="10"/>
    </location>
</feature>
<dbReference type="EMBL" id="JXTB01000091">
    <property type="protein sequence ID" value="PON65048.1"/>
    <property type="molecule type" value="Genomic_DNA"/>
</dbReference>
<evidence type="ECO:0000256" key="1">
    <source>
        <dbReference type="SAM" id="MobiDB-lite"/>
    </source>
</evidence>
<dbReference type="Proteomes" id="UP000237105">
    <property type="component" value="Unassembled WGS sequence"/>
</dbReference>
<keyword evidence="3" id="KW-1185">Reference proteome</keyword>
<feature type="region of interest" description="Disordered" evidence="1">
    <location>
        <begin position="1"/>
        <end position="26"/>
    </location>
</feature>
<feature type="non-terminal residue" evidence="2">
    <location>
        <position position="1"/>
    </location>
</feature>